<dbReference type="PANTHER" id="PTHR43214">
    <property type="entry name" value="TWO-COMPONENT RESPONSE REGULATOR"/>
    <property type="match status" value="1"/>
</dbReference>
<dbReference type="Pfam" id="PF00196">
    <property type="entry name" value="GerE"/>
    <property type="match status" value="1"/>
</dbReference>
<keyword evidence="3" id="KW-0238">DNA-binding</keyword>
<evidence type="ECO:0000256" key="4">
    <source>
        <dbReference type="ARBA" id="ARBA00023163"/>
    </source>
</evidence>
<feature type="domain" description="Response regulatory" evidence="7">
    <location>
        <begin position="6"/>
        <end position="122"/>
    </location>
</feature>
<evidence type="ECO:0000313" key="9">
    <source>
        <dbReference type="Proteomes" id="UP001500902"/>
    </source>
</evidence>
<dbReference type="Pfam" id="PF00072">
    <property type="entry name" value="Response_reg"/>
    <property type="match status" value="1"/>
</dbReference>
<keyword evidence="9" id="KW-1185">Reference proteome</keyword>
<dbReference type="SUPFAM" id="SSF46894">
    <property type="entry name" value="C-terminal effector domain of the bipartite response regulators"/>
    <property type="match status" value="1"/>
</dbReference>
<dbReference type="EMBL" id="BAAAZP010000078">
    <property type="protein sequence ID" value="GAA3672744.1"/>
    <property type="molecule type" value="Genomic_DNA"/>
</dbReference>
<organism evidence="8 9">
    <name type="scientific">Nonomuraea antimicrobica</name>
    <dbReference type="NCBI Taxonomy" id="561173"/>
    <lineage>
        <taxon>Bacteria</taxon>
        <taxon>Bacillati</taxon>
        <taxon>Actinomycetota</taxon>
        <taxon>Actinomycetes</taxon>
        <taxon>Streptosporangiales</taxon>
        <taxon>Streptosporangiaceae</taxon>
        <taxon>Nonomuraea</taxon>
    </lineage>
</organism>
<feature type="modified residue" description="4-aspartylphosphate" evidence="5">
    <location>
        <position position="57"/>
    </location>
</feature>
<feature type="domain" description="HTH luxR-type" evidence="6">
    <location>
        <begin position="149"/>
        <end position="214"/>
    </location>
</feature>
<proteinExistence type="predicted"/>
<protein>
    <submittedName>
        <fullName evidence="8">Response regulator transcription factor</fullName>
    </submittedName>
</protein>
<accession>A0ABP7C1N7</accession>
<dbReference type="Proteomes" id="UP001500902">
    <property type="component" value="Unassembled WGS sequence"/>
</dbReference>
<dbReference type="SMART" id="SM00448">
    <property type="entry name" value="REC"/>
    <property type="match status" value="1"/>
</dbReference>
<dbReference type="InterPro" id="IPR001789">
    <property type="entry name" value="Sig_transdc_resp-reg_receiver"/>
</dbReference>
<keyword evidence="4" id="KW-0804">Transcription</keyword>
<keyword evidence="1 5" id="KW-0597">Phosphoprotein</keyword>
<dbReference type="PROSITE" id="PS50043">
    <property type="entry name" value="HTH_LUXR_2"/>
    <property type="match status" value="1"/>
</dbReference>
<sequence>MTEATRVLIVDDQELIRTGLGLLLGARPELEIVGEAADGGEALEILSRTPADVALMDVRMGGMDGIAATERMTSDFPGTRVVLLTVFDEDSLVRAGLAAGADGFMLKDTPPEELIRTIRLVAAGHAVVEPKIAKRLLDGYRHNLRENPSGITLDVLTPREQEVFWLVSSGLSNADIGRRLGLSAITVRTHVAGILAKFGLRRRERLIVHAYEDGLIVPMRYQRDNRPTSSP</sequence>
<evidence type="ECO:0000256" key="1">
    <source>
        <dbReference type="ARBA" id="ARBA00022553"/>
    </source>
</evidence>
<comment type="caution">
    <text evidence="8">The sequence shown here is derived from an EMBL/GenBank/DDBJ whole genome shotgun (WGS) entry which is preliminary data.</text>
</comment>
<dbReference type="PROSITE" id="PS50110">
    <property type="entry name" value="RESPONSE_REGULATORY"/>
    <property type="match status" value="1"/>
</dbReference>
<dbReference type="Gene3D" id="3.40.50.2300">
    <property type="match status" value="1"/>
</dbReference>
<dbReference type="SUPFAM" id="SSF52172">
    <property type="entry name" value="CheY-like"/>
    <property type="match status" value="1"/>
</dbReference>
<name>A0ABP7C1N7_9ACTN</name>
<dbReference type="InterPro" id="IPR011006">
    <property type="entry name" value="CheY-like_superfamily"/>
</dbReference>
<dbReference type="SMART" id="SM00421">
    <property type="entry name" value="HTH_LUXR"/>
    <property type="match status" value="1"/>
</dbReference>
<evidence type="ECO:0000256" key="2">
    <source>
        <dbReference type="ARBA" id="ARBA00023015"/>
    </source>
</evidence>
<evidence type="ECO:0000256" key="5">
    <source>
        <dbReference type="PROSITE-ProRule" id="PRU00169"/>
    </source>
</evidence>
<dbReference type="InterPro" id="IPR016032">
    <property type="entry name" value="Sig_transdc_resp-reg_C-effctor"/>
</dbReference>
<evidence type="ECO:0000259" key="7">
    <source>
        <dbReference type="PROSITE" id="PS50110"/>
    </source>
</evidence>
<keyword evidence="2" id="KW-0805">Transcription regulation</keyword>
<dbReference type="PRINTS" id="PR00038">
    <property type="entry name" value="HTHLUXR"/>
</dbReference>
<dbReference type="InterPro" id="IPR039420">
    <property type="entry name" value="WalR-like"/>
</dbReference>
<evidence type="ECO:0000256" key="3">
    <source>
        <dbReference type="ARBA" id="ARBA00023125"/>
    </source>
</evidence>
<gene>
    <name evidence="8" type="ORF">GCM10022224_041270</name>
</gene>
<dbReference type="RefSeq" id="WP_344880126.1">
    <property type="nucleotide sequence ID" value="NZ_BAAAZP010000078.1"/>
</dbReference>
<reference evidence="9" key="1">
    <citation type="journal article" date="2019" name="Int. J. Syst. Evol. Microbiol.">
        <title>The Global Catalogue of Microorganisms (GCM) 10K type strain sequencing project: providing services to taxonomists for standard genome sequencing and annotation.</title>
        <authorList>
            <consortium name="The Broad Institute Genomics Platform"/>
            <consortium name="The Broad Institute Genome Sequencing Center for Infectious Disease"/>
            <person name="Wu L."/>
            <person name="Ma J."/>
        </authorList>
    </citation>
    <scope>NUCLEOTIDE SEQUENCE [LARGE SCALE GENOMIC DNA]</scope>
    <source>
        <strain evidence="9">JCM 16904</strain>
    </source>
</reference>
<dbReference type="CDD" id="cd17535">
    <property type="entry name" value="REC_NarL-like"/>
    <property type="match status" value="1"/>
</dbReference>
<dbReference type="InterPro" id="IPR058245">
    <property type="entry name" value="NreC/VraR/RcsB-like_REC"/>
</dbReference>
<dbReference type="CDD" id="cd06170">
    <property type="entry name" value="LuxR_C_like"/>
    <property type="match status" value="1"/>
</dbReference>
<dbReference type="PANTHER" id="PTHR43214:SF24">
    <property type="entry name" value="TRANSCRIPTIONAL REGULATORY PROTEIN NARL-RELATED"/>
    <property type="match status" value="1"/>
</dbReference>
<evidence type="ECO:0000313" key="8">
    <source>
        <dbReference type="EMBL" id="GAA3672744.1"/>
    </source>
</evidence>
<dbReference type="InterPro" id="IPR000792">
    <property type="entry name" value="Tscrpt_reg_LuxR_C"/>
</dbReference>
<evidence type="ECO:0000259" key="6">
    <source>
        <dbReference type="PROSITE" id="PS50043"/>
    </source>
</evidence>